<dbReference type="InterPro" id="IPR011990">
    <property type="entry name" value="TPR-like_helical_dom_sf"/>
</dbReference>
<sequence length="272" mass="31523">MEKLTKAIKQNDCLMACLQLAGLFQQSKFVPQDYQSLLLAWASKAKFFIKTPVRNLDSFRTFIRYFYVELAFSGDELGYFSSRYNLLNKVFEYRTGIPITLSIIFQQLAKQVGFDVCGVNFPGHFLLKCRFEEQATIYLDPLNGNILQRQDLERMYFSILTEIEDETMPEEALNEASCSETVISLLHNLKASYIKQKCYSKALDAVQLLVELCPNDPYERRDRGFLLYQLDCTQVAMTDYQYFIRQCPDDPSSQLLQAQLQQLAEQAPEILH</sequence>
<reference evidence="3 4" key="1">
    <citation type="submission" date="2022-01" db="EMBL/GenBank/DDBJ databases">
        <title>Paraglaciecola sp. G1-23.</title>
        <authorList>
            <person name="Jin M.S."/>
            <person name="Han D.M."/>
            <person name="Kim H.M."/>
            <person name="Jeon C.O."/>
        </authorList>
    </citation>
    <scope>NUCLEOTIDE SEQUENCE [LARGE SCALE GENOMIC DNA]</scope>
    <source>
        <strain evidence="3 4">G1-23</strain>
    </source>
</reference>
<dbReference type="Pfam" id="PF13369">
    <property type="entry name" value="Transglut_core2"/>
    <property type="match status" value="1"/>
</dbReference>
<name>A0ABS9DCL6_9ALTE</name>
<gene>
    <name evidence="3" type="ORF">L0668_16640</name>
</gene>
<organism evidence="3 4">
    <name type="scientific">Paraglaciecola algarum</name>
    <dbReference type="NCBI Taxonomy" id="3050085"/>
    <lineage>
        <taxon>Bacteria</taxon>
        <taxon>Pseudomonadati</taxon>
        <taxon>Pseudomonadota</taxon>
        <taxon>Gammaproteobacteria</taxon>
        <taxon>Alteromonadales</taxon>
        <taxon>Alteromonadaceae</taxon>
        <taxon>Paraglaciecola</taxon>
    </lineage>
</organism>
<evidence type="ECO:0000259" key="2">
    <source>
        <dbReference type="Pfam" id="PF13369"/>
    </source>
</evidence>
<dbReference type="PANTHER" id="PTHR31350">
    <property type="entry name" value="SI:DKEY-261L7.2"/>
    <property type="match status" value="1"/>
</dbReference>
<dbReference type="Gene3D" id="1.25.40.10">
    <property type="entry name" value="Tetratricopeptide repeat domain"/>
    <property type="match status" value="1"/>
</dbReference>
<dbReference type="PANTHER" id="PTHR31350:SF21">
    <property type="entry name" value="F-BOX ONLY PROTEIN 21"/>
    <property type="match status" value="1"/>
</dbReference>
<dbReference type="Pfam" id="PF13371">
    <property type="entry name" value="TPR_9"/>
    <property type="match status" value="1"/>
</dbReference>
<evidence type="ECO:0000313" key="3">
    <source>
        <dbReference type="EMBL" id="MCF2949748.1"/>
    </source>
</evidence>
<comment type="similarity">
    <text evidence="1">Belongs to the UPF0162 family.</text>
</comment>
<dbReference type="EMBL" id="JAKGAS010000010">
    <property type="protein sequence ID" value="MCF2949748.1"/>
    <property type="molecule type" value="Genomic_DNA"/>
</dbReference>
<evidence type="ECO:0000256" key="1">
    <source>
        <dbReference type="ARBA" id="ARBA00007100"/>
    </source>
</evidence>
<dbReference type="InterPro" id="IPR032698">
    <property type="entry name" value="SirB1_N"/>
</dbReference>
<protein>
    <submittedName>
        <fullName evidence="3">Tetratricopeptide repeat protein</fullName>
    </submittedName>
</protein>
<accession>A0ABS9DCL6</accession>
<comment type="caution">
    <text evidence="3">The sequence shown here is derived from an EMBL/GenBank/DDBJ whole genome shotgun (WGS) entry which is preliminary data.</text>
</comment>
<keyword evidence="4" id="KW-1185">Reference proteome</keyword>
<dbReference type="RefSeq" id="WP_235313850.1">
    <property type="nucleotide sequence ID" value="NZ_JAKGAS010000010.1"/>
</dbReference>
<dbReference type="Proteomes" id="UP001521137">
    <property type="component" value="Unassembled WGS sequence"/>
</dbReference>
<proteinExistence type="inferred from homology"/>
<evidence type="ECO:0000313" key="4">
    <source>
        <dbReference type="Proteomes" id="UP001521137"/>
    </source>
</evidence>
<feature type="domain" description="Protein SirB1 N-terminal" evidence="2">
    <location>
        <begin position="34"/>
        <end position="162"/>
    </location>
</feature>
<dbReference type="SUPFAM" id="SSF48452">
    <property type="entry name" value="TPR-like"/>
    <property type="match status" value="1"/>
</dbReference>